<dbReference type="EMBL" id="JOMC01000069">
    <property type="protein sequence ID" value="KIA75608.1"/>
    <property type="molecule type" value="Genomic_DNA"/>
</dbReference>
<comment type="similarity">
    <text evidence="3 10">Belongs to the cytochrome P450 family.</text>
</comment>
<keyword evidence="7 9" id="KW-0408">Iron</keyword>
<accession>A0A0C1E689</accession>
<evidence type="ECO:0000313" key="11">
    <source>
        <dbReference type="EMBL" id="KIA75608.1"/>
    </source>
</evidence>
<dbReference type="InterPro" id="IPR002403">
    <property type="entry name" value="Cyt_P450_E_grp-IV"/>
</dbReference>
<keyword evidence="6 10" id="KW-0560">Oxidoreductase</keyword>
<dbReference type="Pfam" id="PF00067">
    <property type="entry name" value="p450"/>
    <property type="match status" value="1"/>
</dbReference>
<comment type="cofactor">
    <cofactor evidence="1 9">
        <name>heme</name>
        <dbReference type="ChEBI" id="CHEBI:30413"/>
    </cofactor>
</comment>
<evidence type="ECO:0000256" key="10">
    <source>
        <dbReference type="RuleBase" id="RU000461"/>
    </source>
</evidence>
<keyword evidence="12" id="KW-1185">Reference proteome</keyword>
<proteinExistence type="inferred from homology"/>
<evidence type="ECO:0000256" key="6">
    <source>
        <dbReference type="ARBA" id="ARBA00023002"/>
    </source>
</evidence>
<gene>
    <name evidence="11" type="ORF">HK57_00608</name>
</gene>
<evidence type="ECO:0000256" key="9">
    <source>
        <dbReference type="PIRSR" id="PIRSR602403-1"/>
    </source>
</evidence>
<feature type="binding site" description="axial binding residue" evidence="9">
    <location>
        <position position="455"/>
    </location>
    <ligand>
        <name>heme</name>
        <dbReference type="ChEBI" id="CHEBI:30413"/>
    </ligand>
    <ligandPart>
        <name>Fe</name>
        <dbReference type="ChEBI" id="CHEBI:18248"/>
    </ligandPart>
</feature>
<dbReference type="GO" id="GO:0005506">
    <property type="term" value="F:iron ion binding"/>
    <property type="evidence" value="ECO:0007669"/>
    <property type="project" value="InterPro"/>
</dbReference>
<evidence type="ECO:0000256" key="5">
    <source>
        <dbReference type="ARBA" id="ARBA00022723"/>
    </source>
</evidence>
<evidence type="ECO:0008006" key="13">
    <source>
        <dbReference type="Google" id="ProtNLM"/>
    </source>
</evidence>
<evidence type="ECO:0000256" key="1">
    <source>
        <dbReference type="ARBA" id="ARBA00001971"/>
    </source>
</evidence>
<evidence type="ECO:0000256" key="8">
    <source>
        <dbReference type="ARBA" id="ARBA00023033"/>
    </source>
</evidence>
<dbReference type="Proteomes" id="UP000053475">
    <property type="component" value="Unassembled WGS sequence"/>
</dbReference>
<dbReference type="InterPro" id="IPR017972">
    <property type="entry name" value="Cyt_P450_CS"/>
</dbReference>
<keyword evidence="5 9" id="KW-0479">Metal-binding</keyword>
<evidence type="ECO:0000256" key="2">
    <source>
        <dbReference type="ARBA" id="ARBA00005179"/>
    </source>
</evidence>
<dbReference type="PROSITE" id="PS00086">
    <property type="entry name" value="CYTOCHROME_P450"/>
    <property type="match status" value="1"/>
</dbReference>
<keyword evidence="4 9" id="KW-0349">Heme</keyword>
<dbReference type="PRINTS" id="PR00465">
    <property type="entry name" value="EP450IV"/>
</dbReference>
<name>A0A0C1E689_ASPUT</name>
<dbReference type="GO" id="GO:0004497">
    <property type="term" value="F:monooxygenase activity"/>
    <property type="evidence" value="ECO:0007669"/>
    <property type="project" value="UniProtKB-KW"/>
</dbReference>
<dbReference type="PANTHER" id="PTHR24305:SF175">
    <property type="entry name" value="CYTOCHROME P450 MONOOXYGENASE PKFB"/>
    <property type="match status" value="1"/>
</dbReference>
<dbReference type="PRINTS" id="PR00385">
    <property type="entry name" value="P450"/>
</dbReference>
<dbReference type="AlphaFoldDB" id="A0A0C1E689"/>
<dbReference type="Gene3D" id="1.10.630.10">
    <property type="entry name" value="Cytochrome P450"/>
    <property type="match status" value="1"/>
</dbReference>
<reference evidence="11 12" key="1">
    <citation type="submission" date="2014-11" db="EMBL/GenBank/DDBJ databases">
        <title>Genomics derived discovery of secondary metabolites biosynthetic gene clusters in Aspergillus ustus.</title>
        <authorList>
            <person name="Pi B."/>
            <person name="Dai F."/>
            <person name="Song X."/>
            <person name="Zhu C."/>
            <person name="Li H."/>
            <person name="Yu D."/>
        </authorList>
    </citation>
    <scope>NUCLEOTIDE SEQUENCE [LARGE SCALE GENOMIC DNA]</scope>
    <source>
        <strain evidence="11 12">3.3904</strain>
    </source>
</reference>
<dbReference type="GO" id="GO:0044550">
    <property type="term" value="P:secondary metabolite biosynthetic process"/>
    <property type="evidence" value="ECO:0007669"/>
    <property type="project" value="UniProtKB-ARBA"/>
</dbReference>
<dbReference type="CDD" id="cd11060">
    <property type="entry name" value="CYP57A1-like"/>
    <property type="match status" value="1"/>
</dbReference>
<dbReference type="PANTHER" id="PTHR24305">
    <property type="entry name" value="CYTOCHROME P450"/>
    <property type="match status" value="1"/>
</dbReference>
<evidence type="ECO:0000256" key="7">
    <source>
        <dbReference type="ARBA" id="ARBA00023004"/>
    </source>
</evidence>
<dbReference type="GO" id="GO:0016705">
    <property type="term" value="F:oxidoreductase activity, acting on paired donors, with incorporation or reduction of molecular oxygen"/>
    <property type="evidence" value="ECO:0007669"/>
    <property type="project" value="InterPro"/>
</dbReference>
<dbReference type="GO" id="GO:0020037">
    <property type="term" value="F:heme binding"/>
    <property type="evidence" value="ECO:0007669"/>
    <property type="project" value="InterPro"/>
</dbReference>
<dbReference type="InterPro" id="IPR036396">
    <property type="entry name" value="Cyt_P450_sf"/>
</dbReference>
<organism evidence="11 12">
    <name type="scientific">Aspergillus ustus</name>
    <dbReference type="NCBI Taxonomy" id="40382"/>
    <lineage>
        <taxon>Eukaryota</taxon>
        <taxon>Fungi</taxon>
        <taxon>Dikarya</taxon>
        <taxon>Ascomycota</taxon>
        <taxon>Pezizomycotina</taxon>
        <taxon>Eurotiomycetes</taxon>
        <taxon>Eurotiomycetidae</taxon>
        <taxon>Eurotiales</taxon>
        <taxon>Aspergillaceae</taxon>
        <taxon>Aspergillus</taxon>
        <taxon>Aspergillus subgen. Nidulantes</taxon>
    </lineage>
</organism>
<sequence>MSTSAYSLLVLVLSIATLRLAAVYWRFRHLPGPLLCKFSNLPRVSWVKTKRAHEIHQGIHDKYGEVVQFGPNMVSVSNPAWIPTLYPIRPGFPKGDFYRTLAPYTKTGGALPAVFNTRDETLHKKIKSPIAPLFSLTNVLTLEAFVDDTIQVMVEQLDRRFAGTGQTFDLADWLQFFAFDVMGTLTFSKRYGFLEQGRDVDGMLGTIWTFMTTAAPMTQIPWFDEFWYKSRVASFFRRKTTGFSILRIVGKYVTERREARECAKAALDDGHGKGKNKDMLERFFEIQGLNPSLPPWCVTAWTFSNIIAGSDSTAVVLRTIWYNLLAHPSTLHRLREELLAATSKKPNGLGKPFPAWKEVSDLPYLDACVNEGIRLHPPFCLPFERVVPKGGIMVGKFFIPEGTVVGMSPYVVNGHKETFGEDAENWNPDRWMVDAEKRKVLEGSVMTFGAGRRICLGRHISFLEMKKIVPALVLRYRFDLLDPKKYTVENSWFFRQYGIDVKIKKQDEEVSVAVV</sequence>
<protein>
    <recommendedName>
        <fullName evidence="13">Cytochrome P450</fullName>
    </recommendedName>
</protein>
<comment type="caution">
    <text evidence="11">The sequence shown here is derived from an EMBL/GenBank/DDBJ whole genome shotgun (WGS) entry which is preliminary data.</text>
</comment>
<dbReference type="SUPFAM" id="SSF48264">
    <property type="entry name" value="Cytochrome P450"/>
    <property type="match status" value="1"/>
</dbReference>
<dbReference type="InterPro" id="IPR001128">
    <property type="entry name" value="Cyt_P450"/>
</dbReference>
<evidence type="ECO:0000256" key="3">
    <source>
        <dbReference type="ARBA" id="ARBA00010617"/>
    </source>
</evidence>
<evidence type="ECO:0000256" key="4">
    <source>
        <dbReference type="ARBA" id="ARBA00022617"/>
    </source>
</evidence>
<keyword evidence="8 10" id="KW-0503">Monooxygenase</keyword>
<evidence type="ECO:0000313" key="12">
    <source>
        <dbReference type="Proteomes" id="UP000053475"/>
    </source>
</evidence>
<dbReference type="InterPro" id="IPR050121">
    <property type="entry name" value="Cytochrome_P450_monoxygenase"/>
</dbReference>
<comment type="pathway">
    <text evidence="2">Secondary metabolite biosynthesis.</text>
</comment>